<accession>A0A8S0ZPH3</accession>
<evidence type="ECO:0000313" key="4">
    <source>
        <dbReference type="Proteomes" id="UP000494106"/>
    </source>
</evidence>
<organism evidence="2 4">
    <name type="scientific">Arctia plantaginis</name>
    <name type="common">Wood tiger moth</name>
    <name type="synonym">Phalaena plantaginis</name>
    <dbReference type="NCBI Taxonomy" id="874455"/>
    <lineage>
        <taxon>Eukaryota</taxon>
        <taxon>Metazoa</taxon>
        <taxon>Ecdysozoa</taxon>
        <taxon>Arthropoda</taxon>
        <taxon>Hexapoda</taxon>
        <taxon>Insecta</taxon>
        <taxon>Pterygota</taxon>
        <taxon>Neoptera</taxon>
        <taxon>Endopterygota</taxon>
        <taxon>Lepidoptera</taxon>
        <taxon>Glossata</taxon>
        <taxon>Ditrysia</taxon>
        <taxon>Noctuoidea</taxon>
        <taxon>Erebidae</taxon>
        <taxon>Arctiinae</taxon>
        <taxon>Arctia</taxon>
    </lineage>
</organism>
<comment type="caution">
    <text evidence="2">The sequence shown here is derived from an EMBL/GenBank/DDBJ whole genome shotgun (WGS) entry which is preliminary data.</text>
</comment>
<dbReference type="EMBL" id="CADEBD010000312">
    <property type="protein sequence ID" value="CAB3241992.1"/>
    <property type="molecule type" value="Genomic_DNA"/>
</dbReference>
<dbReference type="AlphaFoldDB" id="A0A8S0ZPH3"/>
<protein>
    <submittedName>
        <fullName evidence="2">Uncharacterized protein</fullName>
    </submittedName>
</protein>
<dbReference type="EMBL" id="CADEBC010000483">
    <property type="protein sequence ID" value="CAB3234530.1"/>
    <property type="molecule type" value="Genomic_DNA"/>
</dbReference>
<dbReference type="Proteomes" id="UP000494106">
    <property type="component" value="Unassembled WGS sequence"/>
</dbReference>
<keyword evidence="4" id="KW-1185">Reference proteome</keyword>
<sequence>METQNQEAARSPAEVPNDPGKMFVGGLSWQTSPGTLAGHRPHCPRLARICIRCTGRPRLTARLDSGRQPPLVVI</sequence>
<evidence type="ECO:0000256" key="1">
    <source>
        <dbReference type="SAM" id="MobiDB-lite"/>
    </source>
</evidence>
<evidence type="ECO:0000313" key="2">
    <source>
        <dbReference type="EMBL" id="CAB3234530.1"/>
    </source>
</evidence>
<dbReference type="OrthoDB" id="1875751at2759"/>
<dbReference type="Proteomes" id="UP000494256">
    <property type="component" value="Unassembled WGS sequence"/>
</dbReference>
<reference evidence="4 5" key="1">
    <citation type="submission" date="2020-04" db="EMBL/GenBank/DDBJ databases">
        <authorList>
            <person name="Wallbank WR R."/>
            <person name="Pardo Diaz C."/>
            <person name="Kozak K."/>
            <person name="Martin S."/>
            <person name="Jiggins C."/>
            <person name="Moest M."/>
            <person name="Warren A I."/>
            <person name="Byers J.R.P. K."/>
            <person name="Montejo-Kovacevich G."/>
            <person name="Yen C E."/>
        </authorList>
    </citation>
    <scope>NUCLEOTIDE SEQUENCE [LARGE SCALE GENOMIC DNA]</scope>
</reference>
<feature type="region of interest" description="Disordered" evidence="1">
    <location>
        <begin position="1"/>
        <end position="27"/>
    </location>
</feature>
<gene>
    <name evidence="2" type="ORF">APLA_LOCUS5608</name>
    <name evidence="3" type="ORF">APLA_LOCUS9706</name>
</gene>
<name>A0A8S0ZPH3_ARCPL</name>
<proteinExistence type="predicted"/>
<evidence type="ECO:0000313" key="3">
    <source>
        <dbReference type="EMBL" id="CAB3241992.1"/>
    </source>
</evidence>
<evidence type="ECO:0000313" key="5">
    <source>
        <dbReference type="Proteomes" id="UP000494256"/>
    </source>
</evidence>